<evidence type="ECO:0000313" key="6">
    <source>
        <dbReference type="Proteomes" id="UP001494902"/>
    </source>
</evidence>
<dbReference type="PROSITE" id="PS51819">
    <property type="entry name" value="VOC"/>
    <property type="match status" value="1"/>
</dbReference>
<organism evidence="5 6">
    <name type="scientific">Pseudonocardia nematodicida</name>
    <dbReference type="NCBI Taxonomy" id="1206997"/>
    <lineage>
        <taxon>Bacteria</taxon>
        <taxon>Bacillati</taxon>
        <taxon>Actinomycetota</taxon>
        <taxon>Actinomycetes</taxon>
        <taxon>Pseudonocardiales</taxon>
        <taxon>Pseudonocardiaceae</taxon>
        <taxon>Pseudonocardia</taxon>
    </lineage>
</organism>
<dbReference type="EMBL" id="JBEDNQ010000003">
    <property type="protein sequence ID" value="MEQ3550484.1"/>
    <property type="molecule type" value="Genomic_DNA"/>
</dbReference>
<dbReference type="Gene3D" id="3.10.180.10">
    <property type="entry name" value="2,3-Dihydroxybiphenyl 1,2-Dioxygenase, domain 1"/>
    <property type="match status" value="1"/>
</dbReference>
<protein>
    <recommendedName>
        <fullName evidence="2">Bleomycin resistance protein</fullName>
    </recommendedName>
</protein>
<dbReference type="InterPro" id="IPR029068">
    <property type="entry name" value="Glyas_Bleomycin-R_OHBP_Dase"/>
</dbReference>
<comment type="caution">
    <text evidence="5">The sequence shown here is derived from an EMBL/GenBank/DDBJ whole genome shotgun (WGS) entry which is preliminary data.</text>
</comment>
<comment type="similarity">
    <text evidence="1">Belongs to the bleomycin resistance protein family.</text>
</comment>
<feature type="domain" description="VOC" evidence="4">
    <location>
        <begin position="60"/>
        <end position="177"/>
    </location>
</feature>
<dbReference type="InterPro" id="IPR037523">
    <property type="entry name" value="VOC_core"/>
</dbReference>
<evidence type="ECO:0000313" key="5">
    <source>
        <dbReference type="EMBL" id="MEQ3550484.1"/>
    </source>
</evidence>
<keyword evidence="6" id="KW-1185">Reference proteome</keyword>
<evidence type="ECO:0000259" key="4">
    <source>
        <dbReference type="PROSITE" id="PS51819"/>
    </source>
</evidence>
<keyword evidence="3" id="KW-0046">Antibiotic resistance</keyword>
<dbReference type="RefSeq" id="WP_349297565.1">
    <property type="nucleotide sequence ID" value="NZ_JBEDNQ010000003.1"/>
</dbReference>
<gene>
    <name evidence="5" type="ORF">WIS52_08380</name>
</gene>
<evidence type="ECO:0000256" key="2">
    <source>
        <dbReference type="ARBA" id="ARBA00021572"/>
    </source>
</evidence>
<accession>A0ABV1K7M1</accession>
<proteinExistence type="inferred from homology"/>
<name>A0ABV1K7M1_9PSEU</name>
<sequence length="178" mass="19315">MDLTSDDAKAAARSLRADLAEQGIAISHGAALELVAHQLGLRDWNTASAVLGRRDDDTAGLGAPVPILRLHRFADVRPFYVDYLGFAVEWEHRFEPGMPLYARLARGATRLDLSEHHGDGTPGSAVWIPVADVGALHRELRRKDHPSVRPGIDRDAPGGPTLAVIDPSGNMLRFCEAE</sequence>
<evidence type="ECO:0000256" key="3">
    <source>
        <dbReference type="ARBA" id="ARBA00023251"/>
    </source>
</evidence>
<reference evidence="5 6" key="1">
    <citation type="submission" date="2024-03" db="EMBL/GenBank/DDBJ databases">
        <title>Draft genome sequence of Pseudonocardia nematodicida JCM 31783.</title>
        <authorList>
            <person name="Butdee W."/>
            <person name="Duangmal K."/>
        </authorList>
    </citation>
    <scope>NUCLEOTIDE SEQUENCE [LARGE SCALE GENOMIC DNA]</scope>
    <source>
        <strain evidence="5 6">JCM 31783</strain>
    </source>
</reference>
<dbReference type="Proteomes" id="UP001494902">
    <property type="component" value="Unassembled WGS sequence"/>
</dbReference>
<dbReference type="InterPro" id="IPR000335">
    <property type="entry name" value="Bleomycin-R"/>
</dbReference>
<dbReference type="SUPFAM" id="SSF54593">
    <property type="entry name" value="Glyoxalase/Bleomycin resistance protein/Dihydroxybiphenyl dioxygenase"/>
    <property type="match status" value="1"/>
</dbReference>
<evidence type="ECO:0000256" key="1">
    <source>
        <dbReference type="ARBA" id="ARBA00011051"/>
    </source>
</evidence>
<dbReference type="Pfam" id="PF19581">
    <property type="entry name" value="Glyoxalase_7"/>
    <property type="match status" value="1"/>
</dbReference>